<evidence type="ECO:0000313" key="2">
    <source>
        <dbReference type="Proteomes" id="UP001205486"/>
    </source>
</evidence>
<keyword evidence="2" id="KW-1185">Reference proteome</keyword>
<gene>
    <name evidence="1" type="ORF">J2S34_002142</name>
</gene>
<dbReference type="Proteomes" id="UP001205486">
    <property type="component" value="Unassembled WGS sequence"/>
</dbReference>
<protein>
    <submittedName>
        <fullName evidence="1">Uncharacterized protein</fullName>
    </submittedName>
</protein>
<name>A0ACC6AIV5_NITWI</name>
<reference evidence="1" key="1">
    <citation type="submission" date="2022-03" db="EMBL/GenBank/DDBJ databases">
        <title>Interactions between chemoautotrophic and heterotrophic bacteria.</title>
        <authorList>
            <person name="Santoro A."/>
        </authorList>
    </citation>
    <scope>NUCLEOTIDE SEQUENCE</scope>
    <source>
        <strain evidence="1">Nb-106</strain>
    </source>
</reference>
<dbReference type="EMBL" id="JALJZS010000002">
    <property type="protein sequence ID" value="MCP1999694.1"/>
    <property type="molecule type" value="Genomic_DNA"/>
</dbReference>
<evidence type="ECO:0000313" key="1">
    <source>
        <dbReference type="EMBL" id="MCP1999694.1"/>
    </source>
</evidence>
<organism evidence="1 2">
    <name type="scientific">Nitrobacter winogradskyi</name>
    <name type="common">Nitrobacter agilis</name>
    <dbReference type="NCBI Taxonomy" id="913"/>
    <lineage>
        <taxon>Bacteria</taxon>
        <taxon>Pseudomonadati</taxon>
        <taxon>Pseudomonadota</taxon>
        <taxon>Alphaproteobacteria</taxon>
        <taxon>Hyphomicrobiales</taxon>
        <taxon>Nitrobacteraceae</taxon>
        <taxon>Nitrobacter</taxon>
    </lineage>
</organism>
<accession>A0ACC6AIV5</accession>
<comment type="caution">
    <text evidence="1">The sequence shown here is derived from an EMBL/GenBank/DDBJ whole genome shotgun (WGS) entry which is preliminary data.</text>
</comment>
<sequence>MTPETARVVVERAISDEYPTCQPVTRLNASTAEESGWAGIEN</sequence>
<proteinExistence type="predicted"/>